<dbReference type="GO" id="GO:0005975">
    <property type="term" value="P:carbohydrate metabolic process"/>
    <property type="evidence" value="ECO:0007669"/>
    <property type="project" value="InterPro"/>
</dbReference>
<dbReference type="Gene3D" id="1.50.10.10">
    <property type="match status" value="1"/>
</dbReference>
<reference evidence="2" key="1">
    <citation type="journal article" date="2014" name="Genome">
        <title>Draft Genome Sequences of Three Strains of Bacteroides pyogenes Isolated from a Cat and Swine.</title>
        <authorList>
            <person name="Sakamoto M."/>
            <person name="Oshima K."/>
            <person name="Suda W."/>
            <person name="Kitamura K."/>
            <person name="Iida T."/>
            <person name="Hattori M."/>
            <person name="Ohkuma M."/>
        </authorList>
    </citation>
    <scope>NUCLEOTIDE SEQUENCE [LARGE SCALE GENOMIC DNA]</scope>
    <source>
        <strain evidence="2">JCM 6294</strain>
    </source>
</reference>
<dbReference type="AlphaFoldDB" id="W4PE52"/>
<evidence type="ECO:0000313" key="1">
    <source>
        <dbReference type="EMBL" id="GAE18057.1"/>
    </source>
</evidence>
<proteinExistence type="predicted"/>
<dbReference type="EMBL" id="BAIR01000005">
    <property type="protein sequence ID" value="GAE18057.1"/>
    <property type="molecule type" value="Genomic_DNA"/>
</dbReference>
<evidence type="ECO:0000313" key="2">
    <source>
        <dbReference type="Proteomes" id="UP000018842"/>
    </source>
</evidence>
<dbReference type="InterPro" id="IPR008928">
    <property type="entry name" value="6-hairpin_glycosidase_sf"/>
</dbReference>
<protein>
    <submittedName>
        <fullName evidence="1">N-acylglucosamine 2-epimerase</fullName>
    </submittedName>
</protein>
<accession>W4PE52</accession>
<comment type="caution">
    <text evidence="1">The sequence shown here is derived from an EMBL/GenBank/DDBJ whole genome shotgun (WGS) entry which is preliminary data.</text>
</comment>
<dbReference type="InterPro" id="IPR012341">
    <property type="entry name" value="6hp_glycosidase-like_sf"/>
</dbReference>
<sequence>MDTTKSVWFQGRFGFISAYAYNHIEKNPEWLEASKSCIDFLETHCFDKDGHMFFEVTEDGARYVNAAMSFPKDLPPLPWQNTLRRRERKYMRRELWKYLSVHNTF</sequence>
<name>W4PE52_9BACE</name>
<dbReference type="SUPFAM" id="SSF48208">
    <property type="entry name" value="Six-hairpin glycosidases"/>
    <property type="match status" value="1"/>
</dbReference>
<dbReference type="eggNOG" id="COG2942">
    <property type="taxonomic scope" value="Bacteria"/>
</dbReference>
<organism evidence="1 2">
    <name type="scientific">Bacteroides pyogenes DSM 20611 = JCM 6294</name>
    <dbReference type="NCBI Taxonomy" id="1121100"/>
    <lineage>
        <taxon>Bacteria</taxon>
        <taxon>Pseudomonadati</taxon>
        <taxon>Bacteroidota</taxon>
        <taxon>Bacteroidia</taxon>
        <taxon>Bacteroidales</taxon>
        <taxon>Bacteroidaceae</taxon>
        <taxon>Bacteroides</taxon>
    </lineage>
</organism>
<dbReference type="PANTHER" id="PTHR15108">
    <property type="entry name" value="N-ACYLGLUCOSAMINE-2-EPIMERASE"/>
    <property type="match status" value="1"/>
</dbReference>
<gene>
    <name evidence="1" type="ORF">JCM6294_899</name>
</gene>
<dbReference type="Proteomes" id="UP000018842">
    <property type="component" value="Unassembled WGS sequence"/>
</dbReference>